<dbReference type="Pfam" id="PF13450">
    <property type="entry name" value="NAD_binding_8"/>
    <property type="match status" value="1"/>
</dbReference>
<comment type="caution">
    <text evidence="6">The sequence shown here is derived from an EMBL/GenBank/DDBJ whole genome shotgun (WGS) entry which is preliminary data.</text>
</comment>
<dbReference type="GO" id="GO:0004499">
    <property type="term" value="F:N,N-dimethylaniline monooxygenase activity"/>
    <property type="evidence" value="ECO:0007669"/>
    <property type="project" value="InterPro"/>
</dbReference>
<keyword evidence="5" id="KW-0472">Membrane</keyword>
<keyword evidence="7" id="KW-1185">Reference proteome</keyword>
<keyword evidence="2" id="KW-0285">Flavoprotein</keyword>
<dbReference type="SUPFAM" id="SSF51905">
    <property type="entry name" value="FAD/NAD(P)-binding domain"/>
    <property type="match status" value="1"/>
</dbReference>
<protein>
    <submittedName>
        <fullName evidence="6">Cyclohexanone monooxygenase</fullName>
    </submittedName>
</protein>
<keyword evidence="5" id="KW-1133">Transmembrane helix</keyword>
<dbReference type="OrthoDB" id="74360at2759"/>
<evidence type="ECO:0000256" key="4">
    <source>
        <dbReference type="ARBA" id="ARBA00023002"/>
    </source>
</evidence>
<reference evidence="6" key="1">
    <citation type="journal article" date="2021" name="IMA Fungus">
        <title>Genomic characterization of three marine fungi, including Emericellopsis atlantica sp. nov. with signatures of a generalist lifestyle and marine biomass degradation.</title>
        <authorList>
            <person name="Hagestad O.C."/>
            <person name="Hou L."/>
            <person name="Andersen J.H."/>
            <person name="Hansen E.H."/>
            <person name="Altermark B."/>
            <person name="Li C."/>
            <person name="Kuhnert E."/>
            <person name="Cox R.J."/>
            <person name="Crous P.W."/>
            <person name="Spatafora J.W."/>
            <person name="Lail K."/>
            <person name="Amirebrahimi M."/>
            <person name="Lipzen A."/>
            <person name="Pangilinan J."/>
            <person name="Andreopoulos W."/>
            <person name="Hayes R.D."/>
            <person name="Ng V."/>
            <person name="Grigoriev I.V."/>
            <person name="Jackson S.A."/>
            <person name="Sutton T.D.S."/>
            <person name="Dobson A.D.W."/>
            <person name="Rama T."/>
        </authorList>
    </citation>
    <scope>NUCLEOTIDE SEQUENCE</scope>
    <source>
        <strain evidence="6">TRa018bII</strain>
    </source>
</reference>
<comment type="similarity">
    <text evidence="1">Belongs to the FAD-binding monooxygenase family.</text>
</comment>
<dbReference type="GO" id="GO:0050661">
    <property type="term" value="F:NADP binding"/>
    <property type="evidence" value="ECO:0007669"/>
    <property type="project" value="InterPro"/>
</dbReference>
<dbReference type="Pfam" id="PF00743">
    <property type="entry name" value="FMO-like"/>
    <property type="match status" value="1"/>
</dbReference>
<name>A0A9P7YKH6_9HELO</name>
<dbReference type="EMBL" id="MU251453">
    <property type="protein sequence ID" value="KAG9234740.1"/>
    <property type="molecule type" value="Genomic_DNA"/>
</dbReference>
<proteinExistence type="inferred from homology"/>
<evidence type="ECO:0000256" key="5">
    <source>
        <dbReference type="SAM" id="Phobius"/>
    </source>
</evidence>
<dbReference type="Gene3D" id="3.50.50.60">
    <property type="entry name" value="FAD/NAD(P)-binding domain"/>
    <property type="match status" value="2"/>
</dbReference>
<gene>
    <name evidence="6" type="ORF">BJ875DRAFT_440985</name>
</gene>
<sequence>MSDPSPVPPVHYGRSTNRADVLIIGAGISGLTTAIDMIRKGNGTNFIIVDKGNQVGGTWNDQRYPGCCCDVWSHLYSLSVGPPSLPEKQAVELPMAAPTSANRLQFEPNPSWSREYPGQEEILDYLIEVAHKYQLYKYIRFNTAVEEARWDNDTDTWKTELRRLGSKDAEFGERYTVTSDFLVSAVGQLNVPKYPDIKGLDTFQGKSMHSARWDWDYDLRGKRIGIIGNGATAAQIIPEIAKVCQSLVVFQRTPNWVIPRDDKPISSAKQAIFKYVPFARRRYRAAMMDFRESFFDVISGAESPIHDLIMSASKEHLATQLTGEKYVDIREKLQPHYAIGCKRVIITDDYFPTFRQDNVTLETSPLQEIVANGVSVEDGKTHEFDVLILATGFKTTQFMYPIKIYNAIGEPLEKIWSSGASAYLGLTVPSLPNFAMLYGPNTNLGHNSIILMIEAQALYINELIKRVKGARDNGGSLRIKPKSHVVEKYNKEIQSRLAQSAFADPNCNSWYKNDAGLITNNWCDAVVPYQKLTNSIRWDEFEISGSGAEGVAREGKTSWPRVIEETQVSNAMILIGLITAAGAVTAGLLARGSLKKPLRY</sequence>
<dbReference type="Proteomes" id="UP000824998">
    <property type="component" value="Unassembled WGS sequence"/>
</dbReference>
<keyword evidence="6" id="KW-0503">Monooxygenase</keyword>
<dbReference type="PANTHER" id="PTHR42877">
    <property type="entry name" value="L-ORNITHINE N(5)-MONOOXYGENASE-RELATED"/>
    <property type="match status" value="1"/>
</dbReference>
<evidence type="ECO:0000256" key="3">
    <source>
        <dbReference type="ARBA" id="ARBA00022827"/>
    </source>
</evidence>
<dbReference type="InterPro" id="IPR036188">
    <property type="entry name" value="FAD/NAD-bd_sf"/>
</dbReference>
<feature type="transmembrane region" description="Helical" evidence="5">
    <location>
        <begin position="571"/>
        <end position="590"/>
    </location>
</feature>
<dbReference type="InterPro" id="IPR020946">
    <property type="entry name" value="Flavin_mOase-like"/>
</dbReference>
<dbReference type="GO" id="GO:0050660">
    <property type="term" value="F:flavin adenine dinucleotide binding"/>
    <property type="evidence" value="ECO:0007669"/>
    <property type="project" value="InterPro"/>
</dbReference>
<dbReference type="InterPro" id="IPR051209">
    <property type="entry name" value="FAD-bind_Monooxygenase_sf"/>
</dbReference>
<keyword evidence="5" id="KW-0812">Transmembrane</keyword>
<accession>A0A9P7YKH6</accession>
<dbReference type="AlphaFoldDB" id="A0A9P7YKH6"/>
<keyword evidence="4" id="KW-0560">Oxidoreductase</keyword>
<dbReference type="PANTHER" id="PTHR42877:SF4">
    <property type="entry name" value="FAD_NAD(P)-BINDING DOMAIN-CONTAINING PROTEIN-RELATED"/>
    <property type="match status" value="1"/>
</dbReference>
<evidence type="ECO:0000313" key="6">
    <source>
        <dbReference type="EMBL" id="KAG9234740.1"/>
    </source>
</evidence>
<organism evidence="6 7">
    <name type="scientific">Amylocarpus encephaloides</name>
    <dbReference type="NCBI Taxonomy" id="45428"/>
    <lineage>
        <taxon>Eukaryota</taxon>
        <taxon>Fungi</taxon>
        <taxon>Dikarya</taxon>
        <taxon>Ascomycota</taxon>
        <taxon>Pezizomycotina</taxon>
        <taxon>Leotiomycetes</taxon>
        <taxon>Helotiales</taxon>
        <taxon>Helotiales incertae sedis</taxon>
        <taxon>Amylocarpus</taxon>
    </lineage>
</organism>
<evidence type="ECO:0000256" key="1">
    <source>
        <dbReference type="ARBA" id="ARBA00010139"/>
    </source>
</evidence>
<evidence type="ECO:0000313" key="7">
    <source>
        <dbReference type="Proteomes" id="UP000824998"/>
    </source>
</evidence>
<evidence type="ECO:0000256" key="2">
    <source>
        <dbReference type="ARBA" id="ARBA00022630"/>
    </source>
</evidence>
<keyword evidence="3" id="KW-0274">FAD</keyword>